<dbReference type="InterPro" id="IPR058519">
    <property type="entry name" value="DUF8206"/>
</dbReference>
<dbReference type="AlphaFoldDB" id="A0A397SAX4"/>
<dbReference type="OrthoDB" id="8954335at2759"/>
<accession>A0A397SAX4</accession>
<gene>
    <name evidence="2" type="ORF">C1645_840585</name>
</gene>
<evidence type="ECO:0000259" key="1">
    <source>
        <dbReference type="Pfam" id="PF26633"/>
    </source>
</evidence>
<keyword evidence="3" id="KW-1185">Reference proteome</keyword>
<feature type="domain" description="DUF8206" evidence="1">
    <location>
        <begin position="331"/>
        <end position="397"/>
    </location>
</feature>
<comment type="caution">
    <text evidence="2">The sequence shown here is derived from an EMBL/GenBank/DDBJ whole genome shotgun (WGS) entry which is preliminary data.</text>
</comment>
<proteinExistence type="predicted"/>
<sequence length="441" mass="50718">MLFTSNLINFDSAPSIKPINNPNKIRLVIPCLQAGCLSSVCNWKYFKCEQDIEYGCNRYLYCGCGESSINNCKFRCVSPHHIEGFVPFELKRLVDLLPSTPPEEVNILLLDETGMGKSTFINVFVNYLKFNTLNDAKFGNMDVLILLQFSLSDENYETKTIKIGNNDSNEQLENVSMSATQECRSYIFYAENKLIRLIDTPGIGDTRGIDQDKKNFENILKFCIQELLSHLHRSVKDNIVFCFTNARGTFYHPGDTFLAAIKKDISFTEVDEQNYAEMIILSKPLAEIGQLIQTNIKLIKEQQKEIVNSKQTIEELKDKLYIPQIDLEPEKLGHPRTVCISNSYVEVLRIDQTNEKKIDYIKHCHPHCYLDNVECNMINNAALRECAAINSNGKCENYYLDHFINEEKIKKSADPNYYDDEILKGLKTIKRSYLKQIEVIK</sequence>
<dbReference type="Proteomes" id="UP000265703">
    <property type="component" value="Unassembled WGS sequence"/>
</dbReference>
<dbReference type="Pfam" id="PF26633">
    <property type="entry name" value="DUF8206"/>
    <property type="match status" value="1"/>
</dbReference>
<reference evidence="2 3" key="1">
    <citation type="submission" date="2018-06" db="EMBL/GenBank/DDBJ databases">
        <title>Comparative genomics reveals the genomic features of Rhizophagus irregularis, R. cerebriforme, R. diaphanum and Gigaspora rosea, and their symbiotic lifestyle signature.</title>
        <authorList>
            <person name="Morin E."/>
            <person name="San Clemente H."/>
            <person name="Chen E.C.H."/>
            <person name="De La Providencia I."/>
            <person name="Hainaut M."/>
            <person name="Kuo A."/>
            <person name="Kohler A."/>
            <person name="Murat C."/>
            <person name="Tang N."/>
            <person name="Roy S."/>
            <person name="Loubradou J."/>
            <person name="Henrissat B."/>
            <person name="Grigoriev I.V."/>
            <person name="Corradi N."/>
            <person name="Roux C."/>
            <person name="Martin F.M."/>
        </authorList>
    </citation>
    <scope>NUCLEOTIDE SEQUENCE [LARGE SCALE GENOMIC DNA]</scope>
    <source>
        <strain evidence="2 3">DAOM 227022</strain>
    </source>
</reference>
<dbReference type="PANTHER" id="PTHR32046">
    <property type="entry name" value="G DOMAIN-CONTAINING PROTEIN"/>
    <property type="match status" value="1"/>
</dbReference>
<evidence type="ECO:0000313" key="3">
    <source>
        <dbReference type="Proteomes" id="UP000265703"/>
    </source>
</evidence>
<dbReference type="Gene3D" id="3.40.50.300">
    <property type="entry name" value="P-loop containing nucleotide triphosphate hydrolases"/>
    <property type="match status" value="1"/>
</dbReference>
<organism evidence="2 3">
    <name type="scientific">Glomus cerebriforme</name>
    <dbReference type="NCBI Taxonomy" id="658196"/>
    <lineage>
        <taxon>Eukaryota</taxon>
        <taxon>Fungi</taxon>
        <taxon>Fungi incertae sedis</taxon>
        <taxon>Mucoromycota</taxon>
        <taxon>Glomeromycotina</taxon>
        <taxon>Glomeromycetes</taxon>
        <taxon>Glomerales</taxon>
        <taxon>Glomeraceae</taxon>
        <taxon>Glomus</taxon>
    </lineage>
</organism>
<dbReference type="InterPro" id="IPR027417">
    <property type="entry name" value="P-loop_NTPase"/>
</dbReference>
<dbReference type="EMBL" id="QKYT01001276">
    <property type="protein sequence ID" value="RIA79474.1"/>
    <property type="molecule type" value="Genomic_DNA"/>
</dbReference>
<name>A0A397SAX4_9GLOM</name>
<evidence type="ECO:0000313" key="2">
    <source>
        <dbReference type="EMBL" id="RIA79474.1"/>
    </source>
</evidence>
<dbReference type="STRING" id="658196.A0A397SAX4"/>
<dbReference type="PANTHER" id="PTHR32046:SF11">
    <property type="entry name" value="IMMUNE-ASSOCIATED NUCLEOTIDE-BINDING PROTEIN 10-LIKE"/>
    <property type="match status" value="1"/>
</dbReference>
<dbReference type="SUPFAM" id="SSF52540">
    <property type="entry name" value="P-loop containing nucleoside triphosphate hydrolases"/>
    <property type="match status" value="1"/>
</dbReference>
<protein>
    <recommendedName>
        <fullName evidence="1">DUF8206 domain-containing protein</fullName>
    </recommendedName>
</protein>